<evidence type="ECO:0008006" key="10">
    <source>
        <dbReference type="Google" id="ProtNLM"/>
    </source>
</evidence>
<dbReference type="PANTHER" id="PTHR33938">
    <property type="entry name" value="FERULOYL ESTERASE B-RELATED"/>
    <property type="match status" value="1"/>
</dbReference>
<evidence type="ECO:0000256" key="1">
    <source>
        <dbReference type="ARBA" id="ARBA00006249"/>
    </source>
</evidence>
<sequence length="568" mass="62020">MPYCLRFFSRVCYLVASNSTTALNAIRRHSIIIKVTHMKLVKFCFSGLCLLSASITGVVMAQNQNPQDQVQACAALTQVRNLTIISASLRDNPQSDQAYCYVRGIISPAIHFHAQLPLPQNWNGRFLQWGDGGKDGDLDFADHRVAQGYAVTNSNTGHDSGTEPGSSFGFNNTQAEIDFGYRAVHLTVMAGKSLVNSYYRQAPQYSYFEGCSTGGRQGLMEAQRYPNDFDGIVAGAPVNFYQAMNAAGVWHLQSQFRNNFAGNLAVDTTGDGNFDSVKLVELLAKTVTAKCDNLDGLSDGIIGNPFACDFNPSVDLAEYFCPNSQTQSNDSCYTPEQIQAIDDFYSGPYDSQGVSVYPGKMLGSESQWSTLFIPHQGNNNAPSMLVGPAGDHVNYLFYDQDPGVTIPILNDANYKARKTGMQPEFSWMEFSIDDFTAGKAESMMAIMDASDPDLSRFLKDRHGKLIIYHGLVDALSVAQATVNYYQDMVDTTFAGSMAAAQDSARLFLAPGMSHCGGGPGPNSWDKLSPLVDWVEHGIEPDAIAATHSSAVRWICSVPYVAFLSRLNI</sequence>
<dbReference type="EMBL" id="NVQR01000110">
    <property type="protein sequence ID" value="PCH59713.1"/>
    <property type="molecule type" value="Genomic_DNA"/>
</dbReference>
<keyword evidence="5" id="KW-0378">Hydrolase</keyword>
<keyword evidence="2" id="KW-0719">Serine esterase</keyword>
<dbReference type="Proteomes" id="UP000218172">
    <property type="component" value="Unassembled WGS sequence"/>
</dbReference>
<comment type="similarity">
    <text evidence="1">Belongs to the tannase family.</text>
</comment>
<evidence type="ECO:0000256" key="2">
    <source>
        <dbReference type="ARBA" id="ARBA00022487"/>
    </source>
</evidence>
<dbReference type="SUPFAM" id="SSF53474">
    <property type="entry name" value="alpha/beta-Hydrolases"/>
    <property type="match status" value="1"/>
</dbReference>
<gene>
    <name evidence="8" type="ORF">COC19_06765</name>
</gene>
<dbReference type="GO" id="GO:0046872">
    <property type="term" value="F:metal ion binding"/>
    <property type="evidence" value="ECO:0007669"/>
    <property type="project" value="UniProtKB-KW"/>
</dbReference>
<dbReference type="PANTHER" id="PTHR33938:SF15">
    <property type="entry name" value="FERULOYL ESTERASE B-RELATED"/>
    <property type="match status" value="1"/>
</dbReference>
<dbReference type="Pfam" id="PF07519">
    <property type="entry name" value="Tannase"/>
    <property type="match status" value="1"/>
</dbReference>
<evidence type="ECO:0000313" key="8">
    <source>
        <dbReference type="EMBL" id="PCH59713.1"/>
    </source>
</evidence>
<keyword evidence="6" id="KW-0106">Calcium</keyword>
<keyword evidence="4" id="KW-0732">Signal</keyword>
<keyword evidence="7" id="KW-1015">Disulfide bond</keyword>
<evidence type="ECO:0000256" key="4">
    <source>
        <dbReference type="ARBA" id="ARBA00022729"/>
    </source>
</evidence>
<evidence type="ECO:0000256" key="7">
    <source>
        <dbReference type="ARBA" id="ARBA00023157"/>
    </source>
</evidence>
<evidence type="ECO:0000256" key="3">
    <source>
        <dbReference type="ARBA" id="ARBA00022723"/>
    </source>
</evidence>
<evidence type="ECO:0000256" key="6">
    <source>
        <dbReference type="ARBA" id="ARBA00022837"/>
    </source>
</evidence>
<evidence type="ECO:0000313" key="9">
    <source>
        <dbReference type="Proteomes" id="UP000218172"/>
    </source>
</evidence>
<proteinExistence type="inferred from homology"/>
<keyword evidence="3" id="KW-0479">Metal-binding</keyword>
<dbReference type="InterPro" id="IPR011118">
    <property type="entry name" value="Tannase/feruloyl_esterase"/>
</dbReference>
<dbReference type="InterPro" id="IPR029058">
    <property type="entry name" value="AB_hydrolase_fold"/>
</dbReference>
<comment type="caution">
    <text evidence="8">The sequence shown here is derived from an EMBL/GenBank/DDBJ whole genome shotgun (WGS) entry which is preliminary data.</text>
</comment>
<reference evidence="9" key="1">
    <citation type="submission" date="2017-08" db="EMBL/GenBank/DDBJ databases">
        <title>A dynamic microbial community with high functional redundancy inhabits the cold, oxic subseafloor aquifer.</title>
        <authorList>
            <person name="Tully B.J."/>
            <person name="Wheat C.G."/>
            <person name="Glazer B.T."/>
            <person name="Huber J.A."/>
        </authorList>
    </citation>
    <scope>NUCLEOTIDE SEQUENCE [LARGE SCALE GENOMIC DNA]</scope>
</reference>
<evidence type="ECO:0000256" key="5">
    <source>
        <dbReference type="ARBA" id="ARBA00022801"/>
    </source>
</evidence>
<name>A0A2A4MII5_9GAMM</name>
<dbReference type="AlphaFoldDB" id="A0A2A4MII5"/>
<dbReference type="GO" id="GO:0052689">
    <property type="term" value="F:carboxylic ester hydrolase activity"/>
    <property type="evidence" value="ECO:0007669"/>
    <property type="project" value="UniProtKB-KW"/>
</dbReference>
<accession>A0A2A4MII5</accession>
<protein>
    <recommendedName>
        <fullName evidence="10">Tannase/feruloyl esterase family alpha/beta hydrolase</fullName>
    </recommendedName>
</protein>
<organism evidence="8 9">
    <name type="scientific">SAR86 cluster bacterium</name>
    <dbReference type="NCBI Taxonomy" id="2030880"/>
    <lineage>
        <taxon>Bacteria</taxon>
        <taxon>Pseudomonadati</taxon>
        <taxon>Pseudomonadota</taxon>
        <taxon>Gammaproteobacteria</taxon>
        <taxon>SAR86 cluster</taxon>
    </lineage>
</organism>